<evidence type="ECO:0000313" key="2">
    <source>
        <dbReference type="EMBL" id="KAB2585851.1"/>
    </source>
</evidence>
<name>A0A0C2ZWZ9_RHOER</name>
<proteinExistence type="predicted"/>
<reference evidence="3 5" key="2">
    <citation type="submission" date="2020-03" db="EMBL/GenBank/DDBJ databases">
        <title>Screen low temperature-resistant strains for efficient degradation of petroleum hydrocarbons under the low temperature.</title>
        <authorList>
            <person name="Wang Y."/>
            <person name="Chen J."/>
        </authorList>
    </citation>
    <scope>NUCLEOTIDE SEQUENCE [LARGE SCALE GENOMIC DNA]</scope>
    <source>
        <strain evidence="3 5">KB1</strain>
    </source>
</reference>
<feature type="compositionally biased region" description="Basic and acidic residues" evidence="1">
    <location>
        <begin position="1"/>
        <end position="21"/>
    </location>
</feature>
<gene>
    <name evidence="2" type="ORF">BS297_08310</name>
    <name evidence="3" type="ORF">G9444_1736</name>
</gene>
<sequence length="68" mass="7288">MKSGAENDTHLDLHSDPRTRNLVDGGAGVNDTILLTTVGDRNIGLPRGTADQTTFLFGTPKRMVATHL</sequence>
<dbReference type="EMBL" id="CP050124">
    <property type="protein sequence ID" value="QIP38980.1"/>
    <property type="molecule type" value="Genomic_DNA"/>
</dbReference>
<evidence type="ECO:0000313" key="4">
    <source>
        <dbReference type="Proteomes" id="UP000325576"/>
    </source>
</evidence>
<dbReference type="KEGG" id="reb:XU06_07755"/>
<dbReference type="Proteomes" id="UP000325576">
    <property type="component" value="Unassembled WGS sequence"/>
</dbReference>
<dbReference type="Proteomes" id="UP000502345">
    <property type="component" value="Chromosome"/>
</dbReference>
<organism evidence="2 4">
    <name type="scientific">Rhodococcus erythropolis</name>
    <name type="common">Arthrobacter picolinophilus</name>
    <dbReference type="NCBI Taxonomy" id="1833"/>
    <lineage>
        <taxon>Bacteria</taxon>
        <taxon>Bacillati</taxon>
        <taxon>Actinomycetota</taxon>
        <taxon>Actinomycetes</taxon>
        <taxon>Mycobacteriales</taxon>
        <taxon>Nocardiaceae</taxon>
        <taxon>Rhodococcus</taxon>
        <taxon>Rhodococcus erythropolis group</taxon>
    </lineage>
</organism>
<feature type="region of interest" description="Disordered" evidence="1">
    <location>
        <begin position="1"/>
        <end position="26"/>
    </location>
</feature>
<dbReference type="EMBL" id="MRBO01000275">
    <property type="protein sequence ID" value="KAB2585851.1"/>
    <property type="molecule type" value="Genomic_DNA"/>
</dbReference>
<evidence type="ECO:0000313" key="5">
    <source>
        <dbReference type="Proteomes" id="UP000502345"/>
    </source>
</evidence>
<dbReference type="AlphaFoldDB" id="A0A0C2ZWZ9"/>
<reference evidence="2 4" key="1">
    <citation type="journal article" date="2017" name="Poromechanics V (2013)">
        <title>Genomic Characterization of the Arsenic-Tolerant Actinobacterium, &lt;i&gt;Rhodococcus erythropolis&lt;/i&gt; S43.</title>
        <authorList>
            <person name="Retamal-Morales G."/>
            <person name="Mehnert M."/>
            <person name="Schwabe R."/>
            <person name="Tischler D."/>
            <person name="Schloemann M."/>
            <person name="Levican G.J."/>
        </authorList>
    </citation>
    <scope>NUCLEOTIDE SEQUENCE [LARGE SCALE GENOMIC DNA]</scope>
    <source>
        <strain evidence="2 4">S43</strain>
    </source>
</reference>
<protein>
    <submittedName>
        <fullName evidence="2">Uncharacterized protein</fullName>
    </submittedName>
</protein>
<evidence type="ECO:0000313" key="3">
    <source>
        <dbReference type="EMBL" id="QIP38980.1"/>
    </source>
</evidence>
<evidence type="ECO:0000256" key="1">
    <source>
        <dbReference type="SAM" id="MobiDB-lite"/>
    </source>
</evidence>
<accession>A0A0C2ZWZ9</accession>